<accession>A0A679BCA9</accession>
<organism evidence="2">
    <name type="scientific">Oryza glaberrima</name>
    <name type="common">African rice</name>
    <dbReference type="NCBI Taxonomy" id="4538"/>
    <lineage>
        <taxon>Eukaryota</taxon>
        <taxon>Viridiplantae</taxon>
        <taxon>Streptophyta</taxon>
        <taxon>Embryophyta</taxon>
        <taxon>Tracheophyta</taxon>
        <taxon>Spermatophyta</taxon>
        <taxon>Magnoliopsida</taxon>
        <taxon>Liliopsida</taxon>
        <taxon>Poales</taxon>
        <taxon>Poaceae</taxon>
        <taxon>BOP clade</taxon>
        <taxon>Oryzoideae</taxon>
        <taxon>Oryzeae</taxon>
        <taxon>Oryzinae</taxon>
        <taxon>Oryza</taxon>
    </lineage>
</organism>
<evidence type="ECO:0000313" key="2">
    <source>
        <dbReference type="EMBL" id="BBF89464.1"/>
    </source>
</evidence>
<protein>
    <submittedName>
        <fullName evidence="2">Uncharacterized protein</fullName>
    </submittedName>
</protein>
<gene>
    <name evidence="2" type="primary">Ogla0085P19.32</name>
</gene>
<reference evidence="2" key="1">
    <citation type="submission" date="2018-08" db="EMBL/GenBank/DDBJ databases">
        <title>Oryza glaberrima genomic DNA, chromosome 11, BAC clone:Ogla0085P19.</title>
        <authorList>
            <person name="Wu J."/>
            <person name="Kanamori H."/>
        </authorList>
    </citation>
    <scope>NUCLEOTIDE SEQUENCE</scope>
    <source>
        <strain evidence="2">IRGC104038</strain>
    </source>
</reference>
<sequence>MRLSIASIVESRLQEDFRKFDDDLQTSNLKKGKNKEEMTNDYVLRHPFCDQKWLRSTQAVDPLPAVKWPLLLVAVQHLVVVVLASTPRSRAAAASASAWHSLDPRGAVGRTRRMLMIEDLAALGIDPSRRKLVEAATGAAPGSGHAAPTQVELSEVMDMERGRYHGGQVAVASPPLLPPQVYMVHQDRREHRGHSSSGLPGASRPDRGDRRELYAQTRGGSDRLVPARLCSPRWRGSGRGPASSRQGGWRPRDGEAPLPLLGQAAVEGGAGVHVGSRLRNRLKRRKNRVMAKEDAGLGIAR</sequence>
<dbReference type="EMBL" id="AP018860">
    <property type="protein sequence ID" value="BBF89464.1"/>
    <property type="molecule type" value="Genomic_DNA"/>
</dbReference>
<evidence type="ECO:0000256" key="1">
    <source>
        <dbReference type="SAM" id="MobiDB-lite"/>
    </source>
</evidence>
<feature type="region of interest" description="Disordered" evidence="1">
    <location>
        <begin position="230"/>
        <end position="256"/>
    </location>
</feature>
<dbReference type="AlphaFoldDB" id="A0A679BCA9"/>
<proteinExistence type="predicted"/>
<name>A0A679BCA9_ORYGL</name>
<feature type="region of interest" description="Disordered" evidence="1">
    <location>
        <begin position="187"/>
        <end position="209"/>
    </location>
</feature>